<dbReference type="InterPro" id="IPR018200">
    <property type="entry name" value="USP_CS"/>
</dbReference>
<keyword evidence="3 5" id="KW-0645">Protease</keyword>
<feature type="domain" description="USP" evidence="7">
    <location>
        <begin position="57"/>
        <end position="574"/>
    </location>
</feature>
<feature type="compositionally biased region" description="Polar residues" evidence="6">
    <location>
        <begin position="681"/>
        <end position="696"/>
    </location>
</feature>
<dbReference type="GO" id="GO:0016579">
    <property type="term" value="P:protein deubiquitination"/>
    <property type="evidence" value="ECO:0007669"/>
    <property type="project" value="InterPro"/>
</dbReference>
<feature type="region of interest" description="Disordered" evidence="6">
    <location>
        <begin position="1"/>
        <end position="24"/>
    </location>
</feature>
<dbReference type="GO" id="GO:0006508">
    <property type="term" value="P:proteolysis"/>
    <property type="evidence" value="ECO:0007669"/>
    <property type="project" value="UniProtKB-KW"/>
</dbReference>
<feature type="region of interest" description="Disordered" evidence="6">
    <location>
        <begin position="603"/>
        <end position="975"/>
    </location>
</feature>
<protein>
    <recommendedName>
        <fullName evidence="5">Ubiquitin carboxyl-terminal hydrolase</fullName>
        <ecNumber evidence="5">3.4.19.12</ecNumber>
    </recommendedName>
</protein>
<feature type="compositionally biased region" description="Polar residues" evidence="6">
    <location>
        <begin position="848"/>
        <end position="863"/>
    </location>
</feature>
<dbReference type="InterPro" id="IPR038765">
    <property type="entry name" value="Papain-like_cys_pep_sf"/>
</dbReference>
<feature type="compositionally biased region" description="Low complexity" evidence="6">
    <location>
        <begin position="902"/>
        <end position="914"/>
    </location>
</feature>
<feature type="compositionally biased region" description="Low complexity" evidence="6">
    <location>
        <begin position="169"/>
        <end position="185"/>
    </location>
</feature>
<keyword evidence="5" id="KW-0833">Ubl conjugation pathway</keyword>
<feature type="compositionally biased region" description="Polar residues" evidence="6">
    <location>
        <begin position="104"/>
        <end position="121"/>
    </location>
</feature>
<feature type="region of interest" description="Disordered" evidence="6">
    <location>
        <begin position="95"/>
        <end position="218"/>
    </location>
</feature>
<feature type="compositionally biased region" description="Low complexity" evidence="6">
    <location>
        <begin position="807"/>
        <end position="847"/>
    </location>
</feature>
<evidence type="ECO:0000313" key="8">
    <source>
        <dbReference type="EMBL" id="KAK8849609.1"/>
    </source>
</evidence>
<evidence type="ECO:0000256" key="2">
    <source>
        <dbReference type="ARBA" id="ARBA00009085"/>
    </source>
</evidence>
<feature type="region of interest" description="Disordered" evidence="6">
    <location>
        <begin position="259"/>
        <end position="314"/>
    </location>
</feature>
<dbReference type="RefSeq" id="XP_066801497.1">
    <property type="nucleotide sequence ID" value="XM_066948038.1"/>
</dbReference>
<gene>
    <name evidence="8" type="ORF">IAR55_004944</name>
</gene>
<feature type="compositionally biased region" description="Basic and acidic residues" evidence="6">
    <location>
        <begin position="707"/>
        <end position="718"/>
    </location>
</feature>
<dbReference type="InterPro" id="IPR001394">
    <property type="entry name" value="Peptidase_C19_UCH"/>
</dbReference>
<dbReference type="SUPFAM" id="SSF54001">
    <property type="entry name" value="Cysteine proteinases"/>
    <property type="match status" value="1"/>
</dbReference>
<dbReference type="PROSITE" id="PS00972">
    <property type="entry name" value="USP_1"/>
    <property type="match status" value="1"/>
</dbReference>
<evidence type="ECO:0000256" key="6">
    <source>
        <dbReference type="SAM" id="MobiDB-lite"/>
    </source>
</evidence>
<dbReference type="GO" id="GO:0005634">
    <property type="term" value="C:nucleus"/>
    <property type="evidence" value="ECO:0007669"/>
    <property type="project" value="TreeGrafter"/>
</dbReference>
<proteinExistence type="inferred from homology"/>
<organism evidence="8 9">
    <name type="scientific">Kwoniella newhampshirensis</name>
    <dbReference type="NCBI Taxonomy" id="1651941"/>
    <lineage>
        <taxon>Eukaryota</taxon>
        <taxon>Fungi</taxon>
        <taxon>Dikarya</taxon>
        <taxon>Basidiomycota</taxon>
        <taxon>Agaricomycotina</taxon>
        <taxon>Tremellomycetes</taxon>
        <taxon>Tremellales</taxon>
        <taxon>Cryptococcaceae</taxon>
        <taxon>Kwoniella</taxon>
    </lineage>
</organism>
<dbReference type="CDD" id="cd02663">
    <property type="entry name" value="Peptidase_C19G"/>
    <property type="match status" value="1"/>
</dbReference>
<feature type="compositionally biased region" description="Polar residues" evidence="6">
    <location>
        <begin position="759"/>
        <end position="784"/>
    </location>
</feature>
<evidence type="ECO:0000259" key="7">
    <source>
        <dbReference type="PROSITE" id="PS50235"/>
    </source>
</evidence>
<dbReference type="Gene3D" id="3.90.70.10">
    <property type="entry name" value="Cysteine proteinases"/>
    <property type="match status" value="2"/>
</dbReference>
<feature type="compositionally biased region" description="Low complexity" evidence="6">
    <location>
        <begin position="669"/>
        <end position="680"/>
    </location>
</feature>
<dbReference type="InterPro" id="IPR028889">
    <property type="entry name" value="USP"/>
</dbReference>
<dbReference type="PANTHER" id="PTHR24006">
    <property type="entry name" value="UBIQUITIN CARBOXYL-TERMINAL HYDROLASE"/>
    <property type="match status" value="1"/>
</dbReference>
<comment type="caution">
    <text evidence="8">The sequence shown here is derived from an EMBL/GenBank/DDBJ whole genome shotgun (WGS) entry which is preliminary data.</text>
</comment>
<feature type="compositionally biased region" description="Low complexity" evidence="6">
    <location>
        <begin position="259"/>
        <end position="295"/>
    </location>
</feature>
<dbReference type="EC" id="3.4.19.12" evidence="5"/>
<dbReference type="Pfam" id="PF00443">
    <property type="entry name" value="UCH"/>
    <property type="match status" value="1"/>
</dbReference>
<reference evidence="8 9" key="1">
    <citation type="journal article" date="2024" name="bioRxiv">
        <title>Comparative genomics of Cryptococcus and Kwoniella reveals pathogenesis evolution and contrasting karyotype dynamics via intercentromeric recombination or chromosome fusion.</title>
        <authorList>
            <person name="Coelho M.A."/>
            <person name="David-Palma M."/>
            <person name="Shea T."/>
            <person name="Bowers K."/>
            <person name="McGinley-Smith S."/>
            <person name="Mohammad A.W."/>
            <person name="Gnirke A."/>
            <person name="Yurkov A.M."/>
            <person name="Nowrousian M."/>
            <person name="Sun S."/>
            <person name="Cuomo C.A."/>
            <person name="Heitman J."/>
        </authorList>
    </citation>
    <scope>NUCLEOTIDE SEQUENCE [LARGE SCALE GENOMIC DNA]</scope>
    <source>
        <strain evidence="8 9">CBS 13917</strain>
    </source>
</reference>
<dbReference type="GO" id="GO:0004843">
    <property type="term" value="F:cysteine-type deubiquitinase activity"/>
    <property type="evidence" value="ECO:0007669"/>
    <property type="project" value="UniProtKB-UniRule"/>
</dbReference>
<feature type="compositionally biased region" description="Basic and acidic residues" evidence="6">
    <location>
        <begin position="726"/>
        <end position="736"/>
    </location>
</feature>
<feature type="compositionally biased region" description="Low complexity" evidence="6">
    <location>
        <begin position="875"/>
        <end position="889"/>
    </location>
</feature>
<dbReference type="EMBL" id="JBCAWK010000009">
    <property type="protein sequence ID" value="KAK8849609.1"/>
    <property type="molecule type" value="Genomic_DNA"/>
</dbReference>
<evidence type="ECO:0000313" key="9">
    <source>
        <dbReference type="Proteomes" id="UP001388673"/>
    </source>
</evidence>
<dbReference type="PROSITE" id="PS00973">
    <property type="entry name" value="USP_2"/>
    <property type="match status" value="1"/>
</dbReference>
<dbReference type="GeneID" id="92182202"/>
<keyword evidence="4 5" id="KW-0378">Hydrolase</keyword>
<feature type="compositionally biased region" description="Polar residues" evidence="6">
    <location>
        <begin position="155"/>
        <end position="168"/>
    </location>
</feature>
<evidence type="ECO:0000256" key="3">
    <source>
        <dbReference type="ARBA" id="ARBA00022670"/>
    </source>
</evidence>
<dbReference type="PROSITE" id="PS50235">
    <property type="entry name" value="USP_3"/>
    <property type="match status" value="1"/>
</dbReference>
<dbReference type="KEGG" id="kne:92182202"/>
<accession>A0AAW0YX31</accession>
<dbReference type="Proteomes" id="UP001388673">
    <property type="component" value="Unassembled WGS sequence"/>
</dbReference>
<dbReference type="GO" id="GO:0005829">
    <property type="term" value="C:cytosol"/>
    <property type="evidence" value="ECO:0007669"/>
    <property type="project" value="TreeGrafter"/>
</dbReference>
<dbReference type="InterPro" id="IPR050164">
    <property type="entry name" value="Peptidase_C19"/>
</dbReference>
<feature type="compositionally biased region" description="Low complexity" evidence="6">
    <location>
        <begin position="924"/>
        <end position="939"/>
    </location>
</feature>
<keyword evidence="5" id="KW-0788">Thiol protease</keyword>
<feature type="region of interest" description="Disordered" evidence="6">
    <location>
        <begin position="231"/>
        <end position="250"/>
    </location>
</feature>
<comment type="similarity">
    <text evidence="2 5">Belongs to the peptidase C19 family.</text>
</comment>
<evidence type="ECO:0000256" key="4">
    <source>
        <dbReference type="ARBA" id="ARBA00022801"/>
    </source>
</evidence>
<sequence length="975" mass="103540">MSALRKAFRPQSSTNKPTSPTPQPTLEFVDSSLLWDVENGQAVPAADGKGKQAERLWGLENFGNTCYCNSVLQSLYACEVFRRLVEAYPDVRPPLSPLGPPPGTANQPIASSAAVNGNNGPMSPGAGNNKANPFESPALTNGSPLSPGGKEKRSWTSMGRKSTATGASLPTLGALQAQAQQQPLSSPAPLPLPAPTSETPNPTYQSLEPDPNQPDPSVFQTIQTLFYHLSTSPSHQPVTPKNPGKDANSANVQTASLLPDAPSAAPANPANPTPSLTTTSTPATTIPQGPPLLASLPPPSAPRGGGPFQAGKLGRGVVRPEDVMRTIKRENPMFQGMNQQDAHEFLGWLLNRVAEEIEVADRSLKSQGKEVPEGRGRGKTFVQNLFEGVLTNETRCLSCETTSSREESFLDLSIDIEQHTSVTSCLRQFSASEMLCQKNKFYCDSCCGLQEAEKRMKIKSLPNILALHLKRFKYQESTGRYAKLFYRVPFPTELRLPNTTDDIENPDRLYELFSVVVHIGNGPHHGHYVSLVRSGGRWVMCDDENVEPIDDSDIYRYFGDFPSGAGYVLFYQAVDLDVTTLGLKNPPTPVETEPEAQIEDLAPVPEHSAAVPVREQVTPGKLDDTPRLYTPPTPATTGTPKPVSFESTPPLPPMPKRTSTGPTQSVPRSTGSSATTTQTTERQFGFSSSQNATAIPSTRHPVQPPKAGKDKEKEKEGGKWLSRVTSRTDKDKDKRASIGLNGSTRPQSRTTSQQTLPTIDSTTNPSKSVSSRPSTGQTTASTTFGGLGVNVPAAMHGSGAEGVQGVASESPAISNSASPPNMSSSVMSSFSAASASTSTTSSFPASSNQTAAKSIPTSKSASANLAPPITHKAPSSMSSSQQSGLSSLGRKPSTGGRDRTISGSSTTSASGTRGDAYGGGGSLGRRLSGMGGKLSRSGSMGFGKFGFGKKDKDKGDREGIQEETRREEERKGLLS</sequence>
<dbReference type="AlphaFoldDB" id="A0AAW0YX31"/>
<dbReference type="PANTHER" id="PTHR24006:SF733">
    <property type="entry name" value="RE52890P"/>
    <property type="match status" value="1"/>
</dbReference>
<evidence type="ECO:0000256" key="5">
    <source>
        <dbReference type="RuleBase" id="RU366025"/>
    </source>
</evidence>
<keyword evidence="9" id="KW-1185">Reference proteome</keyword>
<comment type="catalytic activity">
    <reaction evidence="1 5">
        <text>Thiol-dependent hydrolysis of ester, thioester, amide, peptide and isopeptide bonds formed by the C-terminal Gly of ubiquitin (a 76-residue protein attached to proteins as an intracellular targeting signal).</text>
        <dbReference type="EC" id="3.4.19.12"/>
    </reaction>
</comment>
<feature type="compositionally biased region" description="Polar residues" evidence="6">
    <location>
        <begin position="657"/>
        <end position="668"/>
    </location>
</feature>
<feature type="compositionally biased region" description="Low complexity" evidence="6">
    <location>
        <begin position="743"/>
        <end position="758"/>
    </location>
</feature>
<feature type="compositionally biased region" description="Basic and acidic residues" evidence="6">
    <location>
        <begin position="948"/>
        <end position="975"/>
    </location>
</feature>
<evidence type="ECO:0000256" key="1">
    <source>
        <dbReference type="ARBA" id="ARBA00000707"/>
    </source>
</evidence>
<name>A0AAW0YX31_9TREE</name>